<feature type="compositionally biased region" description="Basic residues" evidence="1">
    <location>
        <begin position="377"/>
        <end position="387"/>
    </location>
</feature>
<name>A0A229SJE4_9PSEU</name>
<dbReference type="EMBL" id="NMUL01000116">
    <property type="protein sequence ID" value="OXM59055.1"/>
    <property type="molecule type" value="Genomic_DNA"/>
</dbReference>
<accession>A0A229SJE4</accession>
<feature type="compositionally biased region" description="Low complexity" evidence="1">
    <location>
        <begin position="397"/>
        <end position="413"/>
    </location>
</feature>
<organism evidence="3 4">
    <name type="scientific">Amycolatopsis vastitatis</name>
    <dbReference type="NCBI Taxonomy" id="1905142"/>
    <lineage>
        <taxon>Bacteria</taxon>
        <taxon>Bacillati</taxon>
        <taxon>Actinomycetota</taxon>
        <taxon>Actinomycetes</taxon>
        <taxon>Pseudonocardiales</taxon>
        <taxon>Pseudonocardiaceae</taxon>
        <taxon>Amycolatopsis</taxon>
    </lineage>
</organism>
<dbReference type="SUPFAM" id="SSF53098">
    <property type="entry name" value="Ribonuclease H-like"/>
    <property type="match status" value="1"/>
</dbReference>
<evidence type="ECO:0000313" key="3">
    <source>
        <dbReference type="EMBL" id="OXM59055.1"/>
    </source>
</evidence>
<evidence type="ECO:0000259" key="2">
    <source>
        <dbReference type="Pfam" id="PF13546"/>
    </source>
</evidence>
<dbReference type="InterPro" id="IPR012337">
    <property type="entry name" value="RNaseH-like_sf"/>
</dbReference>
<dbReference type="OrthoDB" id="3339508at2"/>
<reference evidence="4" key="1">
    <citation type="submission" date="2017-07" db="EMBL/GenBank/DDBJ databases">
        <title>Comparative genome mining reveals phylogenetic distribution patterns of secondary metabolites in Amycolatopsis.</title>
        <authorList>
            <person name="Adamek M."/>
            <person name="Alanjary M."/>
            <person name="Sales-Ortells H."/>
            <person name="Goodfellow M."/>
            <person name="Bull A.T."/>
            <person name="Kalinowski J."/>
            <person name="Ziemert N."/>
        </authorList>
    </citation>
    <scope>NUCLEOTIDE SEQUENCE [LARGE SCALE GENOMIC DNA]</scope>
    <source>
        <strain evidence="4">H5</strain>
    </source>
</reference>
<comment type="caution">
    <text evidence="3">The sequence shown here is derived from an EMBL/GenBank/DDBJ whole genome shotgun (WGS) entry which is preliminary data.</text>
</comment>
<dbReference type="InterPro" id="IPR038721">
    <property type="entry name" value="IS701-like_DDE_dom"/>
</dbReference>
<evidence type="ECO:0000256" key="1">
    <source>
        <dbReference type="SAM" id="MobiDB-lite"/>
    </source>
</evidence>
<sequence length="434" mass="48261">MFELADALASASGRVGSLPGLSLEPEFRRGHGSVYAALTWGRIDQARLRRLLLAAVPAGRDGLVWLAGDVSNWARPEAVCSPQRLMIHDKSARTLAGSPVTSGWPFAVMAALEWGPTSWTAPVDLARLGPADTLTAVTLAALERVHAGLAEAGRAETPGFVFDAEYDLMALSHHHAGLVHIVGRLRSNQVFHAEPPPLQAGMRGRRRRHGDKIALNKPDTLTTPDRAVTVDSPRYGRVRLSAWDTRHRRLIRDGHWKDHDGPLPIVAGTVLRVEIERLPGGGDPAGPMWLWHAGPTRLDLVTIFAAYQRRFDLEHTFRFLKHDLGWTTPAPMHPDTALRWSWLVLAAYTQLRLARSVARDLRLPWEKPQPPETMSPRRVRRDFRRVRGLTGTPANPPKTTQPGPGRPTGSTRPPRTRYPTHRKNSRRGKKTTTR</sequence>
<feature type="domain" description="Transposase IS701-like DDE" evidence="2">
    <location>
        <begin position="2"/>
        <end position="246"/>
    </location>
</feature>
<proteinExistence type="predicted"/>
<feature type="compositionally biased region" description="Basic residues" evidence="1">
    <location>
        <begin position="414"/>
        <end position="434"/>
    </location>
</feature>
<feature type="region of interest" description="Disordered" evidence="1">
    <location>
        <begin position="365"/>
        <end position="434"/>
    </location>
</feature>
<protein>
    <recommendedName>
        <fullName evidence="2">Transposase IS701-like DDE domain-containing protein</fullName>
    </recommendedName>
</protein>
<dbReference type="AlphaFoldDB" id="A0A229SJE4"/>
<dbReference type="Pfam" id="PF13546">
    <property type="entry name" value="DDE_5"/>
    <property type="match status" value="1"/>
</dbReference>
<keyword evidence="4" id="KW-1185">Reference proteome</keyword>
<dbReference type="Proteomes" id="UP000215199">
    <property type="component" value="Unassembled WGS sequence"/>
</dbReference>
<gene>
    <name evidence="3" type="ORF">CF165_49665</name>
</gene>
<evidence type="ECO:0000313" key="4">
    <source>
        <dbReference type="Proteomes" id="UP000215199"/>
    </source>
</evidence>